<dbReference type="Proteomes" id="UP000095287">
    <property type="component" value="Unplaced"/>
</dbReference>
<protein>
    <submittedName>
        <fullName evidence="3">Uncharacterized protein</fullName>
    </submittedName>
</protein>
<evidence type="ECO:0000256" key="1">
    <source>
        <dbReference type="SAM" id="Phobius"/>
    </source>
</evidence>
<feature type="transmembrane region" description="Helical" evidence="1">
    <location>
        <begin position="126"/>
        <end position="151"/>
    </location>
</feature>
<evidence type="ECO:0000313" key="3">
    <source>
        <dbReference type="WBParaSite" id="L893_g1130.t1"/>
    </source>
</evidence>
<dbReference type="WBParaSite" id="L893_g1130.t1">
    <property type="protein sequence ID" value="L893_g1130.t1"/>
    <property type="gene ID" value="L893_g1130"/>
</dbReference>
<evidence type="ECO:0000313" key="2">
    <source>
        <dbReference type="Proteomes" id="UP000095287"/>
    </source>
</evidence>
<keyword evidence="1" id="KW-0472">Membrane</keyword>
<keyword evidence="1" id="KW-1133">Transmembrane helix</keyword>
<reference evidence="3" key="1">
    <citation type="submission" date="2016-11" db="UniProtKB">
        <authorList>
            <consortium name="WormBaseParasite"/>
        </authorList>
    </citation>
    <scope>IDENTIFICATION</scope>
</reference>
<organism evidence="2 3">
    <name type="scientific">Steinernema glaseri</name>
    <dbReference type="NCBI Taxonomy" id="37863"/>
    <lineage>
        <taxon>Eukaryota</taxon>
        <taxon>Metazoa</taxon>
        <taxon>Ecdysozoa</taxon>
        <taxon>Nematoda</taxon>
        <taxon>Chromadorea</taxon>
        <taxon>Rhabditida</taxon>
        <taxon>Tylenchina</taxon>
        <taxon>Panagrolaimomorpha</taxon>
        <taxon>Strongyloidoidea</taxon>
        <taxon>Steinernematidae</taxon>
        <taxon>Steinernema</taxon>
    </lineage>
</organism>
<dbReference type="AlphaFoldDB" id="A0A1I7Y065"/>
<feature type="transmembrane region" description="Helical" evidence="1">
    <location>
        <begin position="63"/>
        <end position="90"/>
    </location>
</feature>
<keyword evidence="2" id="KW-1185">Reference proteome</keyword>
<accession>A0A1I7Y065</accession>
<sequence>MTSIPKSLVFGMAALSTLFNLMIMVCAGASSLSTAHDIFLINAIYLSLSISMFMAIHKEHAILLFIHCVLQSVYALHLLSLVSAIIYLIVQLSTHPKLTYNMFIPISNVYDFSETSFNHLRVGLTVALSMAVVTFLVHVVFVSLLGIYSWVCYNTKRCKFLSVAVHAPTMEDGYEESDFL</sequence>
<keyword evidence="1" id="KW-0812">Transmembrane</keyword>
<proteinExistence type="predicted"/>
<feature type="transmembrane region" description="Helical" evidence="1">
    <location>
        <begin position="38"/>
        <end position="56"/>
    </location>
</feature>
<name>A0A1I7Y065_9BILA</name>